<comment type="subunit">
    <text evidence="7">The complex comprises the extracytoplasmic solute receptor protein and the two transmembrane proteins.</text>
</comment>
<feature type="transmembrane region" description="Helical" evidence="7">
    <location>
        <begin position="359"/>
        <end position="386"/>
    </location>
</feature>
<comment type="similarity">
    <text evidence="7">Belongs to the TRAP transporter large permease family.</text>
</comment>
<reference evidence="9 11" key="2">
    <citation type="submission" date="2021-03" db="EMBL/GenBank/DDBJ databases">
        <authorList>
            <person name="Li Y."/>
            <person name="Li S."/>
            <person name="Chen M."/>
            <person name="Peng G."/>
            <person name="Tan Z."/>
            <person name="An Q."/>
        </authorList>
    </citation>
    <scope>NUCLEOTIDE SEQUENCE [LARGE SCALE GENOMIC DNA]</scope>
    <source>
        <strain evidence="9 11">Ola 51</strain>
    </source>
</reference>
<reference evidence="10 12" key="1">
    <citation type="submission" date="2016-10" db="EMBL/GenBank/DDBJ databases">
        <authorList>
            <person name="Varghese N."/>
            <person name="Submissions S."/>
        </authorList>
    </citation>
    <scope>NUCLEOTIDE SEQUENCE [LARGE SCALE GENOMIC DNA]</scope>
    <source>
        <strain evidence="10 12">CGMCC 1.7012</strain>
    </source>
</reference>
<dbReference type="EMBL" id="CP014007">
    <property type="protein sequence ID" value="ANI81207.1"/>
    <property type="molecule type" value="Genomic_DNA"/>
</dbReference>
<dbReference type="GO" id="GO:0022857">
    <property type="term" value="F:transmembrane transporter activity"/>
    <property type="evidence" value="ECO:0007669"/>
    <property type="project" value="UniProtKB-UniRule"/>
</dbReference>
<evidence type="ECO:0000313" key="10">
    <source>
        <dbReference type="EMBL" id="SFC89824.1"/>
    </source>
</evidence>
<keyword evidence="4 7" id="KW-0812">Transmembrane</keyword>
<evidence type="ECO:0000313" key="9">
    <source>
        <dbReference type="EMBL" id="ANI81207.1"/>
    </source>
</evidence>
<keyword evidence="7" id="KW-0813">Transport</keyword>
<feature type="transmembrane region" description="Helical" evidence="7">
    <location>
        <begin position="398"/>
        <end position="421"/>
    </location>
</feature>
<keyword evidence="11" id="KW-1185">Reference proteome</keyword>
<comment type="function">
    <text evidence="7">Part of the tripartite ATP-independent periplasmic (TRAP) transport system.</text>
</comment>
<dbReference type="PANTHER" id="PTHR33362">
    <property type="entry name" value="SIALIC ACID TRAP TRANSPORTER PERMEASE PROTEIN SIAT-RELATED"/>
    <property type="match status" value="1"/>
</dbReference>
<feature type="domain" description="TRAP C4-dicarboxylate transport system permease DctM subunit" evidence="8">
    <location>
        <begin position="8"/>
        <end position="417"/>
    </location>
</feature>
<dbReference type="GO" id="GO:0005886">
    <property type="term" value="C:plasma membrane"/>
    <property type="evidence" value="ECO:0007669"/>
    <property type="project" value="UniProtKB-SubCell"/>
</dbReference>
<evidence type="ECO:0000313" key="12">
    <source>
        <dbReference type="Proteomes" id="UP000182314"/>
    </source>
</evidence>
<dbReference type="PANTHER" id="PTHR33362:SF2">
    <property type="entry name" value="TRAP TRANSPORTER LARGE PERMEASE PROTEIN"/>
    <property type="match status" value="1"/>
</dbReference>
<feature type="transmembrane region" description="Helical" evidence="7">
    <location>
        <begin position="168"/>
        <end position="193"/>
    </location>
</feature>
<proteinExistence type="inferred from homology"/>
<evidence type="ECO:0000256" key="7">
    <source>
        <dbReference type="RuleBase" id="RU369079"/>
    </source>
</evidence>
<accession>A0AA94H5V6</accession>
<feature type="transmembrane region" description="Helical" evidence="7">
    <location>
        <begin position="314"/>
        <end position="331"/>
    </location>
</feature>
<keyword evidence="6 7" id="KW-0472">Membrane</keyword>
<evidence type="ECO:0000259" key="8">
    <source>
        <dbReference type="Pfam" id="PF06808"/>
    </source>
</evidence>
<dbReference type="Proteomes" id="UP000078227">
    <property type="component" value="Chromosome"/>
</dbReference>
<comment type="caution">
    <text evidence="7">Lacks conserved residue(s) required for the propagation of feature annotation.</text>
</comment>
<evidence type="ECO:0000256" key="2">
    <source>
        <dbReference type="ARBA" id="ARBA00022475"/>
    </source>
</evidence>
<sequence>MDAFILVFTLAIMLAVGVPVAYAVGISAVLGAWYIDIPLEAVMIQLTNGVNKFSLLAIPFFILAGAIMAEGGIARRLVNFAYIFVGFIRGGLSLVNIVASTFFGAISGSSVADTASIGSVMIPEMDKKGYPRDFAAAVTASGSVQAILTPPSHNSVIYSLATGGTVSIAALFIAGILPGLLLSFTLMVMCVAFAHKRGYPKGERVPFRQALKIFVDTLWGLMTVVIIMGGILSGIFTATESAAIACLWAFFVTMFIYRDYKWSELPKLMYRTVKTVSIVMILIGFAAAFGAIMTYMQLPARITEAFTSISDNKYVILMCINIMLLLIGTLMDMAPLILILTPVLLPVTNALGIDPVHFGMIMLVNLGIGLITPPVGSVLFVASAVSKQKIEQVVKAMLPFYAILFFVLMLVTYIPAISLFLPKLFGVL</sequence>
<keyword evidence="5 7" id="KW-1133">Transmembrane helix</keyword>
<comment type="subcellular location">
    <subcellularLocation>
        <location evidence="1 7">Cell inner membrane</location>
        <topology evidence="1 7">Multi-pass membrane protein</topology>
    </subcellularLocation>
</comment>
<dbReference type="Proteomes" id="UP000182314">
    <property type="component" value="Unassembled WGS sequence"/>
</dbReference>
<feature type="transmembrane region" description="Helical" evidence="7">
    <location>
        <begin position="80"/>
        <end position="106"/>
    </location>
</feature>
<dbReference type="RefSeq" id="WP_043956491.1">
    <property type="nucleotide sequence ID" value="NZ_CP014007.2"/>
</dbReference>
<feature type="transmembrane region" description="Helical" evidence="7">
    <location>
        <begin position="336"/>
        <end position="353"/>
    </location>
</feature>
<dbReference type="InterPro" id="IPR004681">
    <property type="entry name" value="TRAP_DctM"/>
</dbReference>
<dbReference type="KEGG" id="kor:AWR26_03235"/>
<name>A0AA94H5V6_9ENTR</name>
<feature type="transmembrane region" description="Helical" evidence="7">
    <location>
        <begin position="242"/>
        <end position="260"/>
    </location>
</feature>
<keyword evidence="2" id="KW-1003">Cell membrane</keyword>
<dbReference type="EMBL" id="FOKO01000004">
    <property type="protein sequence ID" value="SFC89824.1"/>
    <property type="molecule type" value="Genomic_DNA"/>
</dbReference>
<feature type="transmembrane region" description="Helical" evidence="7">
    <location>
        <begin position="213"/>
        <end position="236"/>
    </location>
</feature>
<evidence type="ECO:0000256" key="5">
    <source>
        <dbReference type="ARBA" id="ARBA00022989"/>
    </source>
</evidence>
<protein>
    <recommendedName>
        <fullName evidence="7">TRAP transporter large permease protein</fullName>
    </recommendedName>
</protein>
<evidence type="ECO:0000256" key="1">
    <source>
        <dbReference type="ARBA" id="ARBA00004429"/>
    </source>
</evidence>
<evidence type="ECO:0000256" key="3">
    <source>
        <dbReference type="ARBA" id="ARBA00022519"/>
    </source>
</evidence>
<dbReference type="Pfam" id="PF06808">
    <property type="entry name" value="DctM"/>
    <property type="match status" value="1"/>
</dbReference>
<dbReference type="PIRSF" id="PIRSF006066">
    <property type="entry name" value="HI0050"/>
    <property type="match status" value="1"/>
</dbReference>
<gene>
    <name evidence="9" type="ORF">AWR26_03235</name>
    <name evidence="10" type="ORF">SAMN05216286_3665</name>
</gene>
<evidence type="ECO:0000256" key="4">
    <source>
        <dbReference type="ARBA" id="ARBA00022692"/>
    </source>
</evidence>
<organism evidence="10 12">
    <name type="scientific">Kosakonia oryzae</name>
    <dbReference type="NCBI Taxonomy" id="497725"/>
    <lineage>
        <taxon>Bacteria</taxon>
        <taxon>Pseudomonadati</taxon>
        <taxon>Pseudomonadota</taxon>
        <taxon>Gammaproteobacteria</taxon>
        <taxon>Enterobacterales</taxon>
        <taxon>Enterobacteriaceae</taxon>
        <taxon>Kosakonia</taxon>
    </lineage>
</organism>
<feature type="transmembrane region" description="Helical" evidence="7">
    <location>
        <begin position="53"/>
        <end position="73"/>
    </location>
</feature>
<feature type="transmembrane region" description="Helical" evidence="7">
    <location>
        <begin position="272"/>
        <end position="294"/>
    </location>
</feature>
<dbReference type="AlphaFoldDB" id="A0AA94H5V6"/>
<evidence type="ECO:0000256" key="6">
    <source>
        <dbReference type="ARBA" id="ARBA00023136"/>
    </source>
</evidence>
<dbReference type="InterPro" id="IPR010656">
    <property type="entry name" value="DctM"/>
</dbReference>
<dbReference type="NCBIfam" id="TIGR00786">
    <property type="entry name" value="dctM"/>
    <property type="match status" value="1"/>
</dbReference>
<evidence type="ECO:0000313" key="11">
    <source>
        <dbReference type="Proteomes" id="UP000078227"/>
    </source>
</evidence>
<keyword evidence="3 7" id="KW-0997">Cell inner membrane</keyword>